<accession>A0A3E2N4Q5</accession>
<dbReference type="Pfam" id="PF12939">
    <property type="entry name" value="DUF3837"/>
    <property type="match status" value="1"/>
</dbReference>
<sequence length="116" mass="13215">MVFYINKQAIEIKARFKNAPLTSTNECCCVVGILAKIYGLPLPKRFNTIEDMKKDIHANIDGRPVPSEYAGKVIKLFDDYYKPGSISDELYELLKYAYDEQVGTEPAYKPPTSNRM</sequence>
<evidence type="ECO:0000259" key="1">
    <source>
        <dbReference type="Pfam" id="PF12939"/>
    </source>
</evidence>
<dbReference type="Proteomes" id="UP000260680">
    <property type="component" value="Unassembled WGS sequence"/>
</dbReference>
<dbReference type="Gene3D" id="1.20.58.1400">
    <property type="entry name" value="Domain of unknown function DUF3837"/>
    <property type="match status" value="1"/>
</dbReference>
<dbReference type="InterPro" id="IPR038406">
    <property type="entry name" value="DUF3837_sf"/>
</dbReference>
<dbReference type="AlphaFoldDB" id="A0A3E2N4Q5"/>
<reference evidence="2 3" key="1">
    <citation type="submission" date="2018-07" db="EMBL/GenBank/DDBJ databases">
        <title>New species, Clostridium PI-S10-A1B.</title>
        <authorList>
            <person name="Krishna G."/>
            <person name="Summeta K."/>
            <person name="Shikha S."/>
            <person name="Prabhu P.B."/>
            <person name="Suresh K."/>
        </authorList>
    </citation>
    <scope>NUCLEOTIDE SEQUENCE [LARGE SCALE GENOMIC DNA]</scope>
    <source>
        <strain evidence="2 3">PI-S10-A1B</strain>
    </source>
</reference>
<protein>
    <submittedName>
        <fullName evidence="2">DUF3837 domain-containing protein</fullName>
    </submittedName>
</protein>
<dbReference type="EMBL" id="QOHO01000111">
    <property type="protein sequence ID" value="RFZ75954.1"/>
    <property type="molecule type" value="Genomic_DNA"/>
</dbReference>
<comment type="caution">
    <text evidence="2">The sequence shown here is derived from an EMBL/GenBank/DDBJ whole genome shotgun (WGS) entry which is preliminary data.</text>
</comment>
<evidence type="ECO:0000313" key="3">
    <source>
        <dbReference type="Proteomes" id="UP000260680"/>
    </source>
</evidence>
<dbReference type="InterPro" id="IPR024212">
    <property type="entry name" value="DUF3837"/>
</dbReference>
<proteinExistence type="predicted"/>
<name>A0A3E2N4Q5_9FIRM</name>
<feature type="domain" description="DUF3837" evidence="1">
    <location>
        <begin position="1"/>
        <end position="101"/>
    </location>
</feature>
<gene>
    <name evidence="2" type="ORF">DS742_26305</name>
</gene>
<dbReference type="OrthoDB" id="2057932at2"/>
<dbReference type="RefSeq" id="WP_117419887.1">
    <property type="nucleotide sequence ID" value="NZ_QOHO01000111.1"/>
</dbReference>
<organism evidence="2 3">
    <name type="scientific">Lacrimispora amygdalina</name>
    <dbReference type="NCBI Taxonomy" id="253257"/>
    <lineage>
        <taxon>Bacteria</taxon>
        <taxon>Bacillati</taxon>
        <taxon>Bacillota</taxon>
        <taxon>Clostridia</taxon>
        <taxon>Lachnospirales</taxon>
        <taxon>Lachnospiraceae</taxon>
        <taxon>Lacrimispora</taxon>
    </lineage>
</organism>
<evidence type="ECO:0000313" key="2">
    <source>
        <dbReference type="EMBL" id="RFZ75954.1"/>
    </source>
</evidence>